<dbReference type="PANTHER" id="PTHR37540">
    <property type="entry name" value="TRANSCRIPTION FACTOR (ACR-2), PUTATIVE-RELATED-RELATED"/>
    <property type="match status" value="1"/>
</dbReference>
<sequence length="369" mass="42047">MLHLRQLSNFILDVMSPPEFCRFTGVTEWMWYQLTFYNEASMASACAAFLTEDSYHSPLALYHMSQAYRLINQELSSNEALSDTTMAVVASINIYDRLYGDPKKAMVHLNGVTRMVALKGGARRLDRVLTPSRRSDIELALHCGSKPKFSSEDVPRHLILMNSWDGLEPRRLEEAELFRSVLPQSVCIDLREVVLDCLRLSRILNQANHGHNKLDPAAYQSTLVYVGYRLLETNPRQDSKIDTNFDILVRLAMIGFHNTFCFGLGRKLVVFPPVIEQFTSAARAIYETNRARQMVVFWALLMGKISSLTTGDETWLVANLKTLADDLELRTWSEVSNALQAFPWVKATHEAQAEKFWDGTLAHYFLRAS</sequence>
<gene>
    <name evidence="2" type="ORF">FHL15_003865</name>
</gene>
<dbReference type="AlphaFoldDB" id="A0A553I4S6"/>
<reference evidence="3" key="1">
    <citation type="submission" date="2019-06" db="EMBL/GenBank/DDBJ databases">
        <title>Draft genome sequence of the griseofulvin-producing fungus Xylaria cubensis strain G536.</title>
        <authorList>
            <person name="Mead M.E."/>
            <person name="Raja H.A."/>
            <person name="Steenwyk J.L."/>
            <person name="Knowles S.L."/>
            <person name="Oberlies N.H."/>
            <person name="Rokas A."/>
        </authorList>
    </citation>
    <scope>NUCLEOTIDE SEQUENCE [LARGE SCALE GENOMIC DNA]</scope>
    <source>
        <strain evidence="3">G536</strain>
    </source>
</reference>
<keyword evidence="3" id="KW-1185">Reference proteome</keyword>
<protein>
    <submittedName>
        <fullName evidence="2">Uncharacterized protein</fullName>
    </submittedName>
</protein>
<dbReference type="EMBL" id="VFLP01000017">
    <property type="protein sequence ID" value="TRX95173.1"/>
    <property type="molecule type" value="Genomic_DNA"/>
</dbReference>
<dbReference type="OrthoDB" id="5376287at2759"/>
<organism evidence="2 3">
    <name type="scientific">Xylaria flabelliformis</name>
    <dbReference type="NCBI Taxonomy" id="2512241"/>
    <lineage>
        <taxon>Eukaryota</taxon>
        <taxon>Fungi</taxon>
        <taxon>Dikarya</taxon>
        <taxon>Ascomycota</taxon>
        <taxon>Pezizomycotina</taxon>
        <taxon>Sordariomycetes</taxon>
        <taxon>Xylariomycetidae</taxon>
        <taxon>Xylariales</taxon>
        <taxon>Xylariaceae</taxon>
        <taxon>Xylaria</taxon>
    </lineage>
</organism>
<dbReference type="Proteomes" id="UP000319160">
    <property type="component" value="Unassembled WGS sequence"/>
</dbReference>
<name>A0A553I4S6_9PEZI</name>
<evidence type="ECO:0000256" key="1">
    <source>
        <dbReference type="ARBA" id="ARBA00023242"/>
    </source>
</evidence>
<dbReference type="InterPro" id="IPR021858">
    <property type="entry name" value="Fun_TF"/>
</dbReference>
<keyword evidence="1" id="KW-0539">Nucleus</keyword>
<dbReference type="STRING" id="2512241.A0A553I4S6"/>
<comment type="caution">
    <text evidence="2">The sequence shown here is derived from an EMBL/GenBank/DDBJ whole genome shotgun (WGS) entry which is preliminary data.</text>
</comment>
<evidence type="ECO:0000313" key="2">
    <source>
        <dbReference type="EMBL" id="TRX95173.1"/>
    </source>
</evidence>
<dbReference type="Pfam" id="PF11951">
    <property type="entry name" value="Fungal_trans_2"/>
    <property type="match status" value="1"/>
</dbReference>
<evidence type="ECO:0000313" key="3">
    <source>
        <dbReference type="Proteomes" id="UP000319160"/>
    </source>
</evidence>
<accession>A0A553I4S6</accession>
<proteinExistence type="predicted"/>